<keyword evidence="5" id="KW-1185">Reference proteome</keyword>
<proteinExistence type="inferred from homology"/>
<sequence>MGLPGNVVYGNRWDGELLPQAPTVVLFSNDKKESYFGFEAEKRYAKLTENNRNENWRYFQRFKMDLHRQKKLTRTTTVNDAQGREMPAVEVFTTAIRHLKNHFLEQAQKRVELKENEVRWVITVPAIWNDDAKQFMIEAAKMAGIKEDQISLAYEPEAAAIFCKQSRLAKLKHEGKDATIQPFPPGFKFLILDLGGGTVDITAHEVQKDGTLQTLTEPSGGKWGGTLVDDGFIEIFEGLFGKEVMKSLKTDPKKADYKRELDAEIEIKKKTVVVESNNTTDDDFISIKLPFALTEETKSPQFQSALEGQTFNGKVIQKGDKVQIHNSIVISAFDRAVSYGFDPTIISTRISSYSYGITSSVPFNSQLHPEVSRVKRSDGSYRCDDVFKLFVKKGCKVIPGHTTASHEFNPSPSTREHQKIEVYKSDKDEPPLLINECQKVGNLRINLPYSDFTGTTVTVNMKFGGTQMIVTAVVKGPSGIESVEASFDWL</sequence>
<dbReference type="InterPro" id="IPR013126">
    <property type="entry name" value="Hsp_70_fam"/>
</dbReference>
<keyword evidence="3" id="KW-0067">ATP-binding</keyword>
<dbReference type="SUPFAM" id="SSF53067">
    <property type="entry name" value="Actin-like ATPase domain"/>
    <property type="match status" value="2"/>
</dbReference>
<name>A0ABY7F051_MYAAR</name>
<dbReference type="PANTHER" id="PTHR14187:SF5">
    <property type="entry name" value="HEAT SHOCK 70 KDA PROTEIN 12A"/>
    <property type="match status" value="1"/>
</dbReference>
<comment type="similarity">
    <text evidence="1">Belongs to the heat shock protein 70 family.</text>
</comment>
<dbReference type="Gene3D" id="3.30.420.40">
    <property type="match status" value="1"/>
</dbReference>
<gene>
    <name evidence="4" type="ORF">MAR_004209</name>
</gene>
<dbReference type="Pfam" id="PF00012">
    <property type="entry name" value="HSP70"/>
    <property type="match status" value="1"/>
</dbReference>
<evidence type="ECO:0000256" key="1">
    <source>
        <dbReference type="ARBA" id="ARBA00007381"/>
    </source>
</evidence>
<evidence type="ECO:0000313" key="4">
    <source>
        <dbReference type="EMBL" id="WAR14104.1"/>
    </source>
</evidence>
<dbReference type="EMBL" id="CP111020">
    <property type="protein sequence ID" value="WAR14104.1"/>
    <property type="molecule type" value="Genomic_DNA"/>
</dbReference>
<dbReference type="Proteomes" id="UP001164746">
    <property type="component" value="Chromosome 9"/>
</dbReference>
<reference evidence="4" key="1">
    <citation type="submission" date="2022-11" db="EMBL/GenBank/DDBJ databases">
        <title>Centuries of genome instability and evolution in soft-shell clam transmissible cancer (bioRxiv).</title>
        <authorList>
            <person name="Hart S.F.M."/>
            <person name="Yonemitsu M.A."/>
            <person name="Giersch R.M."/>
            <person name="Beal B.F."/>
            <person name="Arriagada G."/>
            <person name="Davis B.W."/>
            <person name="Ostrander E.A."/>
            <person name="Goff S.P."/>
            <person name="Metzger M.J."/>
        </authorList>
    </citation>
    <scope>NUCLEOTIDE SEQUENCE</scope>
    <source>
        <strain evidence="4">MELC-2E11</strain>
        <tissue evidence="4">Siphon/mantle</tissue>
    </source>
</reference>
<protein>
    <submittedName>
        <fullName evidence="4">HS12B-like protein</fullName>
    </submittedName>
</protein>
<accession>A0ABY7F051</accession>
<dbReference type="PANTHER" id="PTHR14187">
    <property type="entry name" value="ALPHA KINASE/ELONGATION FACTOR 2 KINASE"/>
    <property type="match status" value="1"/>
</dbReference>
<keyword evidence="2" id="KW-0547">Nucleotide-binding</keyword>
<organism evidence="4 5">
    <name type="scientific">Mya arenaria</name>
    <name type="common">Soft-shell clam</name>
    <dbReference type="NCBI Taxonomy" id="6604"/>
    <lineage>
        <taxon>Eukaryota</taxon>
        <taxon>Metazoa</taxon>
        <taxon>Spiralia</taxon>
        <taxon>Lophotrochozoa</taxon>
        <taxon>Mollusca</taxon>
        <taxon>Bivalvia</taxon>
        <taxon>Autobranchia</taxon>
        <taxon>Heteroconchia</taxon>
        <taxon>Euheterodonta</taxon>
        <taxon>Imparidentia</taxon>
        <taxon>Neoheterodontei</taxon>
        <taxon>Myida</taxon>
        <taxon>Myoidea</taxon>
        <taxon>Myidae</taxon>
        <taxon>Mya</taxon>
    </lineage>
</organism>
<evidence type="ECO:0000313" key="5">
    <source>
        <dbReference type="Proteomes" id="UP001164746"/>
    </source>
</evidence>
<dbReference type="InterPro" id="IPR043129">
    <property type="entry name" value="ATPase_NBD"/>
</dbReference>
<evidence type="ECO:0000256" key="3">
    <source>
        <dbReference type="ARBA" id="ARBA00022840"/>
    </source>
</evidence>
<evidence type="ECO:0000256" key="2">
    <source>
        <dbReference type="ARBA" id="ARBA00022741"/>
    </source>
</evidence>